<dbReference type="OrthoDB" id="2432464at2759"/>
<dbReference type="Proteomes" id="UP000266861">
    <property type="component" value="Unassembled WGS sequence"/>
</dbReference>
<reference evidence="2 3" key="1">
    <citation type="submission" date="2018-08" db="EMBL/GenBank/DDBJ databases">
        <title>Genome and evolution of the arbuscular mycorrhizal fungus Diversispora epigaea (formerly Glomus versiforme) and its bacterial endosymbionts.</title>
        <authorList>
            <person name="Sun X."/>
            <person name="Fei Z."/>
            <person name="Harrison M."/>
        </authorList>
    </citation>
    <scope>NUCLEOTIDE SEQUENCE [LARGE SCALE GENOMIC DNA]</scope>
    <source>
        <strain evidence="2 3">IT104</strain>
    </source>
</reference>
<dbReference type="PANTHER" id="PTHR36168">
    <property type="entry name" value="CHROMOSOME 1, WHOLE GENOME SHOTGUN SEQUENCE"/>
    <property type="match status" value="1"/>
</dbReference>
<evidence type="ECO:0000313" key="3">
    <source>
        <dbReference type="Proteomes" id="UP000266861"/>
    </source>
</evidence>
<dbReference type="EMBL" id="PQFF01000469">
    <property type="protein sequence ID" value="RHZ48448.1"/>
    <property type="molecule type" value="Genomic_DNA"/>
</dbReference>
<name>A0A397GFM4_9GLOM</name>
<evidence type="ECO:0000313" key="2">
    <source>
        <dbReference type="EMBL" id="RHZ48448.1"/>
    </source>
</evidence>
<keyword evidence="3" id="KW-1185">Reference proteome</keyword>
<dbReference type="GO" id="GO:0016887">
    <property type="term" value="F:ATP hydrolysis activity"/>
    <property type="evidence" value="ECO:0007669"/>
    <property type="project" value="InterPro"/>
</dbReference>
<sequence length="320" mass="36707">MPNKNQSFYYLVCEHGTGKTTLAKIASREAGKGVIYINIPADTGDTGHKKSDALEDFGVAFGEALNFTFEERIAFSKQFMKKMLGDVNEKSNQEKWKRAFDTFRRISAIYKAKHDKPPVIIYDNISRLILKYSEIFDFLQDNAKDNADDRKYIAVFVSSEVRSAWSRADKPVIEIGDLSKEETMEYLIKKRGINSVEAEKLYDLVGGRILDLKSVADKSLIGQSFENIKKIVFNDIYDNFEKAKINPDQTNHEMAKIIIRALLNSNNVFHVSKIRELTKVEPNRLLENNVFAYHPGNKTVTFQSRSTECYIRENADKFIK</sequence>
<comment type="caution">
    <text evidence="2">The sequence shown here is derived from an EMBL/GenBank/DDBJ whole genome shotgun (WGS) entry which is preliminary data.</text>
</comment>
<protein>
    <recommendedName>
        <fullName evidence="1">ORC1/DEAH AAA+ ATPase domain-containing protein</fullName>
    </recommendedName>
</protein>
<dbReference type="SUPFAM" id="SSF52540">
    <property type="entry name" value="P-loop containing nucleoside triphosphate hydrolases"/>
    <property type="match status" value="1"/>
</dbReference>
<gene>
    <name evidence="2" type="ORF">Glove_551g12</name>
</gene>
<dbReference type="AlphaFoldDB" id="A0A397GFM4"/>
<dbReference type="PANTHER" id="PTHR36168:SF1">
    <property type="entry name" value="ORC1-LIKE AAA ATPASE DOMAIN-CONTAINING PROTEIN"/>
    <property type="match status" value="1"/>
</dbReference>
<proteinExistence type="predicted"/>
<accession>A0A397GFM4</accession>
<dbReference type="Gene3D" id="3.40.50.300">
    <property type="entry name" value="P-loop containing nucleotide triphosphate hydrolases"/>
    <property type="match status" value="1"/>
</dbReference>
<dbReference type="InterPro" id="IPR027417">
    <property type="entry name" value="P-loop_NTPase"/>
</dbReference>
<dbReference type="Pfam" id="PF13401">
    <property type="entry name" value="AAA_22"/>
    <property type="match status" value="1"/>
</dbReference>
<evidence type="ECO:0000259" key="1">
    <source>
        <dbReference type="Pfam" id="PF13401"/>
    </source>
</evidence>
<feature type="domain" description="ORC1/DEAH AAA+ ATPase" evidence="1">
    <location>
        <begin position="5"/>
        <end position="145"/>
    </location>
</feature>
<dbReference type="InterPro" id="IPR049945">
    <property type="entry name" value="AAA_22"/>
</dbReference>
<organism evidence="2 3">
    <name type="scientific">Diversispora epigaea</name>
    <dbReference type="NCBI Taxonomy" id="1348612"/>
    <lineage>
        <taxon>Eukaryota</taxon>
        <taxon>Fungi</taxon>
        <taxon>Fungi incertae sedis</taxon>
        <taxon>Mucoromycota</taxon>
        <taxon>Glomeromycotina</taxon>
        <taxon>Glomeromycetes</taxon>
        <taxon>Diversisporales</taxon>
        <taxon>Diversisporaceae</taxon>
        <taxon>Diversispora</taxon>
    </lineage>
</organism>